<gene>
    <name evidence="7" type="ORF">D3874_14465</name>
</gene>
<evidence type="ECO:0000256" key="2">
    <source>
        <dbReference type="ARBA" id="ARBA00009694"/>
    </source>
</evidence>
<keyword evidence="8" id="KW-1185">Reference proteome</keyword>
<feature type="transmembrane region" description="Helical" evidence="6">
    <location>
        <begin position="36"/>
        <end position="57"/>
    </location>
</feature>
<reference evidence="7 8" key="1">
    <citation type="submission" date="2018-09" db="EMBL/GenBank/DDBJ databases">
        <authorList>
            <person name="Zhu H."/>
        </authorList>
    </citation>
    <scope>NUCLEOTIDE SEQUENCE [LARGE SCALE GENOMIC DNA]</scope>
    <source>
        <strain evidence="7 8">K1W22B-8</strain>
    </source>
</reference>
<evidence type="ECO:0000256" key="1">
    <source>
        <dbReference type="ARBA" id="ARBA00004141"/>
    </source>
</evidence>
<comment type="subcellular location">
    <subcellularLocation>
        <location evidence="1">Membrane</location>
        <topology evidence="1">Multi-pass membrane protein</topology>
    </subcellularLocation>
</comment>
<accession>A0A418WDG5</accession>
<keyword evidence="3 6" id="KW-0812">Transmembrane</keyword>
<dbReference type="Pfam" id="PF04241">
    <property type="entry name" value="DUF423"/>
    <property type="match status" value="1"/>
</dbReference>
<evidence type="ECO:0000313" key="8">
    <source>
        <dbReference type="Proteomes" id="UP000284605"/>
    </source>
</evidence>
<protein>
    <submittedName>
        <fullName evidence="7">DUF423 domain-containing protein</fullName>
    </submittedName>
</protein>
<dbReference type="Proteomes" id="UP000284605">
    <property type="component" value="Unassembled WGS sequence"/>
</dbReference>
<evidence type="ECO:0000256" key="4">
    <source>
        <dbReference type="ARBA" id="ARBA00022989"/>
    </source>
</evidence>
<dbReference type="OrthoDB" id="7284236at2"/>
<evidence type="ECO:0000313" key="7">
    <source>
        <dbReference type="EMBL" id="RJF88073.1"/>
    </source>
</evidence>
<keyword evidence="5 6" id="KW-0472">Membrane</keyword>
<feature type="transmembrane region" description="Helical" evidence="6">
    <location>
        <begin position="64"/>
        <end position="88"/>
    </location>
</feature>
<proteinExistence type="inferred from homology"/>
<organism evidence="7 8">
    <name type="scientific">Oleomonas cavernae</name>
    <dbReference type="NCBI Taxonomy" id="2320859"/>
    <lineage>
        <taxon>Bacteria</taxon>
        <taxon>Pseudomonadati</taxon>
        <taxon>Pseudomonadota</taxon>
        <taxon>Alphaproteobacteria</taxon>
        <taxon>Acetobacterales</taxon>
        <taxon>Acetobacteraceae</taxon>
        <taxon>Oleomonas</taxon>
    </lineage>
</organism>
<dbReference type="AlphaFoldDB" id="A0A418WDG5"/>
<comment type="similarity">
    <text evidence="2">Belongs to the UPF0382 family.</text>
</comment>
<evidence type="ECO:0000256" key="3">
    <source>
        <dbReference type="ARBA" id="ARBA00022692"/>
    </source>
</evidence>
<dbReference type="EMBL" id="QYUK01000011">
    <property type="protein sequence ID" value="RJF88073.1"/>
    <property type="molecule type" value="Genomic_DNA"/>
</dbReference>
<dbReference type="InterPro" id="IPR006696">
    <property type="entry name" value="DUF423"/>
</dbReference>
<feature type="transmembrane region" description="Helical" evidence="6">
    <location>
        <begin position="94"/>
        <end position="118"/>
    </location>
</feature>
<comment type="caution">
    <text evidence="7">The sequence shown here is derived from an EMBL/GenBank/DDBJ whole genome shotgun (WGS) entry which is preliminary data.</text>
</comment>
<evidence type="ECO:0000256" key="6">
    <source>
        <dbReference type="SAM" id="Phobius"/>
    </source>
</evidence>
<dbReference type="PANTHER" id="PTHR43461">
    <property type="entry name" value="TRANSMEMBRANE PROTEIN 256"/>
    <property type="match status" value="1"/>
</dbReference>
<dbReference type="PANTHER" id="PTHR43461:SF1">
    <property type="entry name" value="TRANSMEMBRANE PROTEIN 256"/>
    <property type="match status" value="1"/>
</dbReference>
<evidence type="ECO:0000256" key="5">
    <source>
        <dbReference type="ARBA" id="ARBA00023136"/>
    </source>
</evidence>
<dbReference type="RefSeq" id="WP_119778708.1">
    <property type="nucleotide sequence ID" value="NZ_QYUK01000011.1"/>
</dbReference>
<name>A0A418WDG5_9PROT</name>
<keyword evidence="4 6" id="KW-1133">Transmembrane helix</keyword>
<dbReference type="GO" id="GO:0016020">
    <property type="term" value="C:membrane"/>
    <property type="evidence" value="ECO:0007669"/>
    <property type="project" value="UniProtKB-SubCell"/>
</dbReference>
<sequence length="121" mass="12298">MYRLTLVIAALDGLVGVGLGAFAAHALKATATPEALALVGTASLYQMIHGAAAVAGLRLVDKGWVWAAAPFCLAAGALLFAAALYGIALADLRLGLVAPIGGTLMLVGWAWLLIAAVFRRA</sequence>